<proteinExistence type="predicted"/>
<evidence type="ECO:0000313" key="2">
    <source>
        <dbReference type="EMBL" id="MFD2519238.1"/>
    </source>
</evidence>
<evidence type="ECO:0000313" key="3">
    <source>
        <dbReference type="Proteomes" id="UP001597468"/>
    </source>
</evidence>
<evidence type="ECO:0000256" key="1">
    <source>
        <dbReference type="SAM" id="SignalP"/>
    </source>
</evidence>
<dbReference type="Proteomes" id="UP001597468">
    <property type="component" value="Unassembled WGS sequence"/>
</dbReference>
<keyword evidence="3" id="KW-1185">Reference proteome</keyword>
<comment type="caution">
    <text evidence="2">The sequence shown here is derived from an EMBL/GenBank/DDBJ whole genome shotgun (WGS) entry which is preliminary data.</text>
</comment>
<protein>
    <submittedName>
        <fullName evidence="2">Uncharacterized protein</fullName>
    </submittedName>
</protein>
<name>A0ABW5J0G4_9FLAO</name>
<sequence length="198" mass="21794">MKEKLLKILFVILCISSITTLQAQSFDYLALVGDGTSAGFTPQGNIDTRMEMISPGIWNWEGSLKAGEFKINTVEGGWCDGQWLMPLNNGDALPTTPTSYDVIDGCGSIDYKWKIPADGLYSITVDTNAGTIVSEELNHYPNLYLIGSATVSDWSADLAREMTQDPQNPAIFTWEGTLDQNYDSGFNDAEFKILSVRT</sequence>
<dbReference type="EMBL" id="JBHULT010000013">
    <property type="protein sequence ID" value="MFD2519238.1"/>
    <property type="molecule type" value="Genomic_DNA"/>
</dbReference>
<keyword evidence="1" id="KW-0732">Signal</keyword>
<feature type="chain" id="PRO_5045733463" evidence="1">
    <location>
        <begin position="24"/>
        <end position="198"/>
    </location>
</feature>
<gene>
    <name evidence="2" type="ORF">ACFSTG_15115</name>
</gene>
<dbReference type="Gene3D" id="2.60.40.3620">
    <property type="match status" value="1"/>
</dbReference>
<accession>A0ABW5J0G4</accession>
<feature type="signal peptide" evidence="1">
    <location>
        <begin position="1"/>
        <end position="23"/>
    </location>
</feature>
<feature type="non-terminal residue" evidence="2">
    <location>
        <position position="198"/>
    </location>
</feature>
<reference evidence="3" key="1">
    <citation type="journal article" date="2019" name="Int. J. Syst. Evol. Microbiol.">
        <title>The Global Catalogue of Microorganisms (GCM) 10K type strain sequencing project: providing services to taxonomists for standard genome sequencing and annotation.</title>
        <authorList>
            <consortium name="The Broad Institute Genomics Platform"/>
            <consortium name="The Broad Institute Genome Sequencing Center for Infectious Disease"/>
            <person name="Wu L."/>
            <person name="Ma J."/>
        </authorList>
    </citation>
    <scope>NUCLEOTIDE SEQUENCE [LARGE SCALE GENOMIC DNA]</scope>
    <source>
        <strain evidence="3">KCTC 42585</strain>
    </source>
</reference>
<organism evidence="2 3">
    <name type="scientific">Salinimicrobium flavum</name>
    <dbReference type="NCBI Taxonomy" id="1737065"/>
    <lineage>
        <taxon>Bacteria</taxon>
        <taxon>Pseudomonadati</taxon>
        <taxon>Bacteroidota</taxon>
        <taxon>Flavobacteriia</taxon>
        <taxon>Flavobacteriales</taxon>
        <taxon>Flavobacteriaceae</taxon>
        <taxon>Salinimicrobium</taxon>
    </lineage>
</organism>